<reference evidence="2" key="1">
    <citation type="submission" date="2021-02" db="EMBL/GenBank/DDBJ databases">
        <authorList>
            <person name="Dougan E. K."/>
            <person name="Rhodes N."/>
            <person name="Thang M."/>
            <person name="Chan C."/>
        </authorList>
    </citation>
    <scope>NUCLEOTIDE SEQUENCE</scope>
</reference>
<dbReference type="EMBL" id="CAJNDS010000813">
    <property type="protein sequence ID" value="CAE7235685.1"/>
    <property type="molecule type" value="Genomic_DNA"/>
</dbReference>
<keyword evidence="3" id="KW-1185">Reference proteome</keyword>
<feature type="chain" id="PRO_5032693723" evidence="1">
    <location>
        <begin position="21"/>
        <end position="868"/>
    </location>
</feature>
<accession>A0A812KTD0</accession>
<gene>
    <name evidence="2" type="ORF">SNAT2548_LOCUS10086</name>
</gene>
<comment type="caution">
    <text evidence="2">The sequence shown here is derived from an EMBL/GenBank/DDBJ whole genome shotgun (WGS) entry which is preliminary data.</text>
</comment>
<protein>
    <submittedName>
        <fullName evidence="2">Uncharacterized protein</fullName>
    </submittedName>
</protein>
<evidence type="ECO:0000313" key="2">
    <source>
        <dbReference type="EMBL" id="CAE7235685.1"/>
    </source>
</evidence>
<dbReference type="AlphaFoldDB" id="A0A812KTD0"/>
<evidence type="ECO:0000313" key="3">
    <source>
        <dbReference type="Proteomes" id="UP000604046"/>
    </source>
</evidence>
<dbReference type="OrthoDB" id="431015at2759"/>
<proteinExistence type="predicted"/>
<dbReference type="Proteomes" id="UP000604046">
    <property type="component" value="Unassembled WGS sequence"/>
</dbReference>
<keyword evidence="1" id="KW-0732">Signal</keyword>
<organism evidence="2 3">
    <name type="scientific">Symbiodinium natans</name>
    <dbReference type="NCBI Taxonomy" id="878477"/>
    <lineage>
        <taxon>Eukaryota</taxon>
        <taxon>Sar</taxon>
        <taxon>Alveolata</taxon>
        <taxon>Dinophyceae</taxon>
        <taxon>Suessiales</taxon>
        <taxon>Symbiodiniaceae</taxon>
        <taxon>Symbiodinium</taxon>
    </lineage>
</organism>
<name>A0A812KTD0_9DINO</name>
<feature type="signal peptide" evidence="1">
    <location>
        <begin position="1"/>
        <end position="20"/>
    </location>
</feature>
<sequence length="868" mass="96292">MIRPKLLRVVLAQALRGLRALEVGNPLVSWTSVGEGQEGGQGGVVVLDAGICFQIPGSVYAVKAHFTENAEEQLESEDWPLFVLLEHVETEERTIWKVTATSDARRISPFGRPTQLQLASPLPARPGQCLGWHTTKTHGTKGVRAVGFTDAASFGQRWAHPDGKDQMALSALADMPHPPNEGSHLRFHKLYHRRYALVAEQEPYQNSFHRYALDYFASRNDVEPVSRSAVSTNCWSGTTPEMCCVPAGIGTPWCFDAVYTYELCCTPSAAGVSGWTPSSSSLPPSTLEQLHPNLVTDDGLEPSPRPSISVDLFVRTYHAKLEELTHLLHSVALFWPADWGVVVVLDGNSLQDEHACSMLPKWVRCILQPVPAFLSTLKPSFSHVDPFGHLGGVQRQRGLVWKEWSECWADKYSRAQFIAVCDSDVVLTTFGLPQLLFQPAEQLSNGVRPVVWAHADNAQFPNTVAALGLPIQAEFMDGFPLVIKRRHFRSLRHHIVGLYGSEPKHNSSRENFDGAFAQLLAKISVLSGGSECPSFHSMMGSVLWAYHRNEYVWSIRHGHLTGVALQHTCPRLRVAQHVAYWGKENWVSYAGLPEKHLKVGGHPAVLSEVAYAARSTALILSGLCATQWMEINASTFASFAKLRQNFTSLFAGRGLQVPDAGLLEVQRDLCSHGLRLAEGRAEIEERLLARSFPGQRWTSAEAKHCGNLQPATLLAAYRRPFDCLKGTAVHWPAQKKVWCCLHENRGCPAQGTFHQAQSAFDCRAGFTSWSTAWSTAKQEWCCAHHGRGCAQSRGEHGIFDCSSGLYHWHDQWSADKKAWCCETYSLGCPVEQEVQYDCDAGYANWRVGWSGSKKAWCCTHSSRGCVYD</sequence>
<evidence type="ECO:0000256" key="1">
    <source>
        <dbReference type="SAM" id="SignalP"/>
    </source>
</evidence>